<keyword evidence="2" id="KW-1185">Reference proteome</keyword>
<gene>
    <name evidence="1" type="ORF">LX69_00724</name>
</gene>
<dbReference type="OrthoDB" id="964744at2"/>
<organism evidence="1 2">
    <name type="scientific">Breznakibacter xylanolyticus</name>
    <dbReference type="NCBI Taxonomy" id="990"/>
    <lineage>
        <taxon>Bacteria</taxon>
        <taxon>Pseudomonadati</taxon>
        <taxon>Bacteroidota</taxon>
        <taxon>Bacteroidia</taxon>
        <taxon>Marinilabiliales</taxon>
        <taxon>Marinilabiliaceae</taxon>
        <taxon>Breznakibacter</taxon>
    </lineage>
</organism>
<evidence type="ECO:0008006" key="3">
    <source>
        <dbReference type="Google" id="ProtNLM"/>
    </source>
</evidence>
<evidence type="ECO:0000313" key="1">
    <source>
        <dbReference type="EMBL" id="PZX19457.1"/>
    </source>
</evidence>
<dbReference type="EMBL" id="QKZK01000004">
    <property type="protein sequence ID" value="PZX19457.1"/>
    <property type="molecule type" value="Genomic_DNA"/>
</dbReference>
<dbReference type="PROSITE" id="PS51257">
    <property type="entry name" value="PROKAR_LIPOPROTEIN"/>
    <property type="match status" value="1"/>
</dbReference>
<evidence type="ECO:0000313" key="2">
    <source>
        <dbReference type="Proteomes" id="UP000249239"/>
    </source>
</evidence>
<protein>
    <recommendedName>
        <fullName evidence="3">Lipoprotein</fullName>
    </recommendedName>
</protein>
<dbReference type="Proteomes" id="UP000249239">
    <property type="component" value="Unassembled WGS sequence"/>
</dbReference>
<dbReference type="AlphaFoldDB" id="A0A2W7NMX3"/>
<reference evidence="1 2" key="1">
    <citation type="submission" date="2018-06" db="EMBL/GenBank/DDBJ databases">
        <title>Genomic Encyclopedia of Archaeal and Bacterial Type Strains, Phase II (KMG-II): from individual species to whole genera.</title>
        <authorList>
            <person name="Goeker M."/>
        </authorList>
    </citation>
    <scope>NUCLEOTIDE SEQUENCE [LARGE SCALE GENOMIC DNA]</scope>
    <source>
        <strain evidence="1 2">DSM 6779</strain>
    </source>
</reference>
<proteinExistence type="predicted"/>
<sequence length="411" mass="45749">MKKTLFYTALLFAGTVLMTGCGKDDEKGETFSDQTVEQHKANLEKDGIAVIQEMEGISNLQAVKAAQAFMELMNNDNANLSATKAMAALASENDTQLPLKVAAALTQSQMEFNEQAGIYTWTPAKNDFVKTTNTGEITYLFPSEGSSTNDLSFTINNLKTSVPSKITEDVYELLKSVTMTVKSNNTAILTFSIIGEYNSNDEPTLLKESLLFTEGYELSNTITNNGSKVSMEQAFKKGTSNIISYYFEVNGNINYNDASNTMEGEDSNMLEQDVVNSTLMYIAVGNFKAEGSININGMLNDMKNNETMITKLYVDEEQANKGTSMLNNYVNLAVKYYDSNDIICKCKFFTDEEYDEWSETTYYSNDMAMEFADGSKVDDSFFGKGFTDFINDVNELVDSINNNYETDLDID</sequence>
<name>A0A2W7NMX3_9BACT</name>
<accession>A0A2W7NMX3</accession>
<dbReference type="RefSeq" id="WP_111444442.1">
    <property type="nucleotide sequence ID" value="NZ_QKZK01000004.1"/>
</dbReference>
<comment type="caution">
    <text evidence="1">The sequence shown here is derived from an EMBL/GenBank/DDBJ whole genome shotgun (WGS) entry which is preliminary data.</text>
</comment>